<gene>
    <name evidence="1" type="ORF">TH19_18800</name>
</gene>
<sequence>MTQTHITHTTSLDAWTQSGGAVAGTIETVIGADESLQAAGPTPMRGFCYRSDVAVNAAAHTRAGLCPYGTELQSAAVTAGFPSCGGWRR</sequence>
<dbReference type="EMBL" id="JPWF01000014">
    <property type="protein sequence ID" value="RCK32946.1"/>
    <property type="molecule type" value="Genomic_DNA"/>
</dbReference>
<evidence type="ECO:0000313" key="2">
    <source>
        <dbReference type="Proteomes" id="UP000253226"/>
    </source>
</evidence>
<accession>A0A367W0T7</accession>
<organism evidence="1 2">
    <name type="scientific">Thalassospira profundimaris</name>
    <dbReference type="NCBI Taxonomy" id="502049"/>
    <lineage>
        <taxon>Bacteria</taxon>
        <taxon>Pseudomonadati</taxon>
        <taxon>Pseudomonadota</taxon>
        <taxon>Alphaproteobacteria</taxon>
        <taxon>Rhodospirillales</taxon>
        <taxon>Thalassospiraceae</taxon>
        <taxon>Thalassospira</taxon>
    </lineage>
</organism>
<evidence type="ECO:0000313" key="1">
    <source>
        <dbReference type="EMBL" id="RCK32946.1"/>
    </source>
</evidence>
<proteinExistence type="predicted"/>
<reference evidence="1 2" key="1">
    <citation type="submission" date="2014-07" db="EMBL/GenBank/DDBJ databases">
        <title>Draft genome sequence of Thalassospira profundimaris 35.</title>
        <authorList>
            <person name="Lai Q."/>
            <person name="Shao Z."/>
        </authorList>
    </citation>
    <scope>NUCLEOTIDE SEQUENCE [LARGE SCALE GENOMIC DNA]</scope>
    <source>
        <strain evidence="1 2">35</strain>
    </source>
</reference>
<name>A0A367W0T7_9PROT</name>
<protein>
    <submittedName>
        <fullName evidence="1">Uncharacterized protein</fullName>
    </submittedName>
</protein>
<dbReference type="AlphaFoldDB" id="A0A367W0T7"/>
<comment type="caution">
    <text evidence="1">The sequence shown here is derived from an EMBL/GenBank/DDBJ whole genome shotgun (WGS) entry which is preliminary data.</text>
</comment>
<dbReference type="Proteomes" id="UP000253226">
    <property type="component" value="Unassembled WGS sequence"/>
</dbReference>